<comment type="caution">
    <text evidence="2">The sequence shown here is derived from an EMBL/GenBank/DDBJ whole genome shotgun (WGS) entry which is preliminary data.</text>
</comment>
<protein>
    <submittedName>
        <fullName evidence="2">Uncharacterized protein</fullName>
    </submittedName>
</protein>
<dbReference type="PANTHER" id="PTHR36529">
    <property type="entry name" value="SLL1095 PROTEIN"/>
    <property type="match status" value="1"/>
</dbReference>
<dbReference type="AlphaFoldDB" id="A0A8J4FZW3"/>
<sequence>MTIAEDGGEAALQDDPISRDVKTSGRSSPRSSIVLFARLPVPGRVKTRLAAGSGVGPENASDFYRACAEHAISQAASCQDWADVFVYHSSADATSDVASWLTSEGLNIPCRPQLGLRSGETCPDGGTGAGAAGLSVSEPDLGDKMSAAMSEAQRLSPGDGPPGKVTRCSDAVIACKLW</sequence>
<reference evidence="2" key="1">
    <citation type="journal article" date="2021" name="Proc. Natl. Acad. Sci. U.S.A.">
        <title>Three genomes in the algal genus Volvox reveal the fate of a haploid sex-determining region after a transition to homothallism.</title>
        <authorList>
            <person name="Yamamoto K."/>
            <person name="Hamaji T."/>
            <person name="Kawai-Toyooka H."/>
            <person name="Matsuzaki R."/>
            <person name="Takahashi F."/>
            <person name="Nishimura Y."/>
            <person name="Kawachi M."/>
            <person name="Noguchi H."/>
            <person name="Minakuchi Y."/>
            <person name="Umen J.G."/>
            <person name="Toyoda A."/>
            <person name="Nozaki H."/>
        </authorList>
    </citation>
    <scope>NUCLEOTIDE SEQUENCE</scope>
    <source>
        <strain evidence="2">NIES-3786</strain>
    </source>
</reference>
<dbReference type="InterPro" id="IPR018641">
    <property type="entry name" value="Trfase_1_rSAM/seldom-assoc"/>
</dbReference>
<dbReference type="InterPro" id="IPR029044">
    <property type="entry name" value="Nucleotide-diphossugar_trans"/>
</dbReference>
<evidence type="ECO:0000256" key="1">
    <source>
        <dbReference type="SAM" id="MobiDB-lite"/>
    </source>
</evidence>
<proteinExistence type="predicted"/>
<accession>A0A8J4FZW3</accession>
<dbReference type="Gene3D" id="3.90.550.10">
    <property type="entry name" value="Spore Coat Polysaccharide Biosynthesis Protein SpsA, Chain A"/>
    <property type="match status" value="1"/>
</dbReference>
<evidence type="ECO:0000313" key="2">
    <source>
        <dbReference type="EMBL" id="GIL90957.1"/>
    </source>
</evidence>
<organism evidence="2 3">
    <name type="scientific">Volvox reticuliferus</name>
    <dbReference type="NCBI Taxonomy" id="1737510"/>
    <lineage>
        <taxon>Eukaryota</taxon>
        <taxon>Viridiplantae</taxon>
        <taxon>Chlorophyta</taxon>
        <taxon>core chlorophytes</taxon>
        <taxon>Chlorophyceae</taxon>
        <taxon>CS clade</taxon>
        <taxon>Chlamydomonadales</taxon>
        <taxon>Volvocaceae</taxon>
        <taxon>Volvox</taxon>
    </lineage>
</organism>
<dbReference type="PANTHER" id="PTHR36529:SF1">
    <property type="entry name" value="GLYCOSYLTRANSFERASE"/>
    <property type="match status" value="1"/>
</dbReference>
<feature type="region of interest" description="Disordered" evidence="1">
    <location>
        <begin position="1"/>
        <end position="27"/>
    </location>
</feature>
<keyword evidence="3" id="KW-1185">Reference proteome</keyword>
<evidence type="ECO:0000313" key="3">
    <source>
        <dbReference type="Proteomes" id="UP000747110"/>
    </source>
</evidence>
<dbReference type="Proteomes" id="UP000747110">
    <property type="component" value="Unassembled WGS sequence"/>
</dbReference>
<name>A0A8J4FZW3_9CHLO</name>
<dbReference type="OrthoDB" id="2018156at2759"/>
<dbReference type="SUPFAM" id="SSF53448">
    <property type="entry name" value="Nucleotide-diphospho-sugar transferases"/>
    <property type="match status" value="1"/>
</dbReference>
<gene>
    <name evidence="2" type="ORF">Vretifemale_18664</name>
</gene>
<dbReference type="EMBL" id="BNCP01000061">
    <property type="protein sequence ID" value="GIL90957.1"/>
    <property type="molecule type" value="Genomic_DNA"/>
</dbReference>